<sequence length="191" mass="21857">MSKMIKLRRKRRRSIWGLIFLLSLWSCVLGWGLAHIQTSVAIETSPLAQTSESLPTTEAVGGVDLVPPQLKQGEKLYQQRCGTCHVALPPQVLPSQTWQTLLPDTNHYGVVLPPFRNPELTQTWEYLRFFSRPMKEDGLRPIPYHVRRSTFFKILHPGVDFAEPVTPDTCVRCHPGVSQLNFRQLSPEWTQ</sequence>
<dbReference type="KEGG" id="amr:AM1_0947"/>
<dbReference type="GO" id="GO:0020037">
    <property type="term" value="F:heme binding"/>
    <property type="evidence" value="ECO:0007669"/>
    <property type="project" value="InterPro"/>
</dbReference>
<dbReference type="GO" id="GO:0009055">
    <property type="term" value="F:electron transfer activity"/>
    <property type="evidence" value="ECO:0007669"/>
    <property type="project" value="InterPro"/>
</dbReference>
<keyword evidence="2" id="KW-1185">Reference proteome</keyword>
<dbReference type="HOGENOM" id="CLU_123240_0_0_3"/>
<protein>
    <recommendedName>
        <fullName evidence="3">Diheme cytochrome c</fullName>
    </recommendedName>
</protein>
<proteinExistence type="predicted"/>
<evidence type="ECO:0000313" key="1">
    <source>
        <dbReference type="EMBL" id="ABW25989.1"/>
    </source>
</evidence>
<dbReference type="InterPro" id="IPR018588">
    <property type="entry name" value="Dihaem_cytochrome-c"/>
</dbReference>
<organism evidence="1 2">
    <name type="scientific">Acaryochloris marina (strain MBIC 11017)</name>
    <dbReference type="NCBI Taxonomy" id="329726"/>
    <lineage>
        <taxon>Bacteria</taxon>
        <taxon>Bacillati</taxon>
        <taxon>Cyanobacteriota</taxon>
        <taxon>Cyanophyceae</taxon>
        <taxon>Acaryochloridales</taxon>
        <taxon>Acaryochloridaceae</taxon>
        <taxon>Acaryochloris</taxon>
    </lineage>
</organism>
<dbReference type="Pfam" id="PF09626">
    <property type="entry name" value="DHC"/>
    <property type="match status" value="1"/>
</dbReference>
<evidence type="ECO:0008006" key="3">
    <source>
        <dbReference type="Google" id="ProtNLM"/>
    </source>
</evidence>
<dbReference type="STRING" id="329726.AM1_0947"/>
<dbReference type="AlphaFoldDB" id="B0BZR3"/>
<dbReference type="OrthoDB" id="5296814at2"/>
<reference evidence="1 2" key="1">
    <citation type="journal article" date="2008" name="Proc. Natl. Acad. Sci. U.S.A.">
        <title>Niche adaptation and genome expansion in the chlorophyll d-producing cyanobacterium Acaryochloris marina.</title>
        <authorList>
            <person name="Swingley W.D."/>
            <person name="Chen M."/>
            <person name="Cheung P.C."/>
            <person name="Conrad A.L."/>
            <person name="Dejesa L.C."/>
            <person name="Hao J."/>
            <person name="Honchak B.M."/>
            <person name="Karbach L.E."/>
            <person name="Kurdoglu A."/>
            <person name="Lahiri S."/>
            <person name="Mastrian S.D."/>
            <person name="Miyashita H."/>
            <person name="Page L."/>
            <person name="Ramakrishna P."/>
            <person name="Satoh S."/>
            <person name="Sattley W.M."/>
            <person name="Shimada Y."/>
            <person name="Taylor H.L."/>
            <person name="Tomo T."/>
            <person name="Tsuchiya T."/>
            <person name="Wang Z.T."/>
            <person name="Raymond J."/>
            <person name="Mimuro M."/>
            <person name="Blankenship R.E."/>
            <person name="Touchman J.W."/>
        </authorList>
    </citation>
    <scope>NUCLEOTIDE SEQUENCE [LARGE SCALE GENOMIC DNA]</scope>
    <source>
        <strain evidence="2">MBIC 11017</strain>
    </source>
</reference>
<gene>
    <name evidence="1" type="ordered locus">AM1_0947</name>
</gene>
<dbReference type="SUPFAM" id="SSF46626">
    <property type="entry name" value="Cytochrome c"/>
    <property type="match status" value="1"/>
</dbReference>
<dbReference type="Proteomes" id="UP000000268">
    <property type="component" value="Chromosome"/>
</dbReference>
<dbReference type="eggNOG" id="COG2010">
    <property type="taxonomic scope" value="Bacteria"/>
</dbReference>
<name>B0BZR3_ACAM1</name>
<dbReference type="RefSeq" id="WP_012161554.1">
    <property type="nucleotide sequence ID" value="NC_009925.1"/>
</dbReference>
<evidence type="ECO:0000313" key="2">
    <source>
        <dbReference type="Proteomes" id="UP000000268"/>
    </source>
</evidence>
<dbReference type="EMBL" id="CP000828">
    <property type="protein sequence ID" value="ABW25989.1"/>
    <property type="molecule type" value="Genomic_DNA"/>
</dbReference>
<accession>B0BZR3</accession>
<dbReference type="InterPro" id="IPR036909">
    <property type="entry name" value="Cyt_c-like_dom_sf"/>
</dbReference>